<evidence type="ECO:0000259" key="7">
    <source>
        <dbReference type="PROSITE" id="PS50178"/>
    </source>
</evidence>
<dbReference type="SMART" id="SM00064">
    <property type="entry name" value="FYVE"/>
    <property type="match status" value="1"/>
</dbReference>
<evidence type="ECO:0000256" key="3">
    <source>
        <dbReference type="ARBA" id="ARBA00022833"/>
    </source>
</evidence>
<dbReference type="GO" id="GO:0004180">
    <property type="term" value="F:carboxypeptidase activity"/>
    <property type="evidence" value="ECO:0007669"/>
    <property type="project" value="UniProtKB-KW"/>
</dbReference>
<dbReference type="InterPro" id="IPR011011">
    <property type="entry name" value="Znf_FYVE_PHD"/>
</dbReference>
<protein>
    <submittedName>
        <fullName evidence="8">Carboxypeptidase Y-deficient</fullName>
    </submittedName>
</protein>
<dbReference type="AlphaFoldDB" id="A0A9W8A596"/>
<keyword evidence="8" id="KW-0378">Hydrolase</keyword>
<sequence length="481" mass="52817">MAHHGALYYPQRNGSTPGHPPPNHRPPPPRASQPTRREQPSPTRTHTAHFLQLRSATTKRVLLEENKLRNRLEKLAQLHGGRTANGAGLLGRPSLKAAEQAIVNWAPDEQVKACHVCHEMFGPALLARKHHCRLCGCIVCHRNTCSVMYDLTPTGSPQLSAATRSGTGGANPRPPTSQNGSPAVRVCRRCASLLNRRNFIVDAIRSKTHTLTAYQTIVRYRGNVEKLLPKFDDLVLKLSHQMDLTETNIDYQIAARLRKDLLENLSNLDRASKNITKLKADTPSDRRLHTAIYQYCAQYLQQRMFSLSLLPKLLHGRTPTSSQRSPSVASVPNSARSPIGRRPPRSLPSQLAGSTDSVSQPAPPLPSRSDTDTSAAAADPEPPHGLARRASVVSSIFSLFGMSGADANSEAGSSLSRNATVEDLSAELDKLDVLREQRFLVEGYLREAVQHRKLEDAKSLRASLADLEAEITRIEAVIPTI</sequence>
<keyword evidence="1" id="KW-0479">Metal-binding</keyword>
<dbReference type="InterPro" id="IPR036531">
    <property type="entry name" value="Rbsn_Rab-bd_sf"/>
</dbReference>
<dbReference type="InterPro" id="IPR021565">
    <property type="entry name" value="Rbsn_Rab-bd"/>
</dbReference>
<feature type="compositionally biased region" description="Polar residues" evidence="6">
    <location>
        <begin position="318"/>
        <end position="336"/>
    </location>
</feature>
<feature type="domain" description="FYVE-type" evidence="7">
    <location>
        <begin position="108"/>
        <end position="195"/>
    </location>
</feature>
<keyword evidence="3" id="KW-0862">Zinc</keyword>
<dbReference type="Pfam" id="PF11464">
    <property type="entry name" value="Rbsn"/>
    <property type="match status" value="1"/>
</dbReference>
<keyword evidence="9" id="KW-1185">Reference proteome</keyword>
<gene>
    <name evidence="8" type="primary">PEP7_2</name>
    <name evidence="8" type="ORF">IWQ60_006027</name>
</gene>
<feature type="region of interest" description="Disordered" evidence="6">
    <location>
        <begin position="158"/>
        <end position="182"/>
    </location>
</feature>
<keyword evidence="8" id="KW-0645">Protease</keyword>
<dbReference type="OrthoDB" id="166134at2759"/>
<organism evidence="8 9">
    <name type="scientific">Tieghemiomyces parasiticus</name>
    <dbReference type="NCBI Taxonomy" id="78921"/>
    <lineage>
        <taxon>Eukaryota</taxon>
        <taxon>Fungi</taxon>
        <taxon>Fungi incertae sedis</taxon>
        <taxon>Zoopagomycota</taxon>
        <taxon>Kickxellomycotina</taxon>
        <taxon>Dimargaritomycetes</taxon>
        <taxon>Dimargaritales</taxon>
        <taxon>Dimargaritaceae</taxon>
        <taxon>Tieghemiomyces</taxon>
    </lineage>
</organism>
<dbReference type="GO" id="GO:0008270">
    <property type="term" value="F:zinc ion binding"/>
    <property type="evidence" value="ECO:0007669"/>
    <property type="project" value="UniProtKB-KW"/>
</dbReference>
<dbReference type="Gene3D" id="3.30.40.10">
    <property type="entry name" value="Zinc/RING finger domain, C3HC4 (zinc finger)"/>
    <property type="match status" value="1"/>
</dbReference>
<evidence type="ECO:0000256" key="5">
    <source>
        <dbReference type="SAM" id="Coils"/>
    </source>
</evidence>
<dbReference type="Pfam" id="PF01363">
    <property type="entry name" value="FYVE"/>
    <property type="match status" value="1"/>
</dbReference>
<reference evidence="8" key="1">
    <citation type="submission" date="2022-07" db="EMBL/GenBank/DDBJ databases">
        <title>Phylogenomic reconstructions and comparative analyses of Kickxellomycotina fungi.</title>
        <authorList>
            <person name="Reynolds N.K."/>
            <person name="Stajich J.E."/>
            <person name="Barry K."/>
            <person name="Grigoriev I.V."/>
            <person name="Crous P."/>
            <person name="Smith M.E."/>
        </authorList>
    </citation>
    <scope>NUCLEOTIDE SEQUENCE</scope>
    <source>
        <strain evidence="8">RSA 861</strain>
    </source>
</reference>
<feature type="region of interest" description="Disordered" evidence="6">
    <location>
        <begin position="1"/>
        <end position="47"/>
    </location>
</feature>
<dbReference type="Proteomes" id="UP001150569">
    <property type="component" value="Unassembled WGS sequence"/>
</dbReference>
<dbReference type="InterPro" id="IPR000306">
    <property type="entry name" value="Znf_FYVE"/>
</dbReference>
<feature type="coiled-coil region" evidence="5">
    <location>
        <begin position="450"/>
        <end position="477"/>
    </location>
</feature>
<dbReference type="EMBL" id="JANBPT010000348">
    <property type="protein sequence ID" value="KAJ1923191.1"/>
    <property type="molecule type" value="Genomic_DNA"/>
</dbReference>
<keyword evidence="8" id="KW-0121">Carboxypeptidase</keyword>
<evidence type="ECO:0000313" key="8">
    <source>
        <dbReference type="EMBL" id="KAJ1923191.1"/>
    </source>
</evidence>
<accession>A0A9W8A596</accession>
<keyword evidence="2 4" id="KW-0863">Zinc-finger</keyword>
<feature type="region of interest" description="Disordered" evidence="6">
    <location>
        <begin position="316"/>
        <end position="386"/>
    </location>
</feature>
<dbReference type="PANTHER" id="PTHR13510">
    <property type="entry name" value="FYVE-FINGER-CONTAINING RAB5 EFFECTOR PROTEIN RABENOSYN-5-RELATED"/>
    <property type="match status" value="1"/>
</dbReference>
<dbReference type="InterPro" id="IPR013083">
    <property type="entry name" value="Znf_RING/FYVE/PHD"/>
</dbReference>
<proteinExistence type="predicted"/>
<dbReference type="SUPFAM" id="SSF57903">
    <property type="entry name" value="FYVE/PHD zinc finger"/>
    <property type="match status" value="1"/>
</dbReference>
<dbReference type="InterPro" id="IPR017455">
    <property type="entry name" value="Znf_FYVE-rel"/>
</dbReference>
<feature type="compositionally biased region" description="Pro residues" evidence="6">
    <location>
        <begin position="18"/>
        <end position="31"/>
    </location>
</feature>
<evidence type="ECO:0000313" key="9">
    <source>
        <dbReference type="Proteomes" id="UP001150569"/>
    </source>
</evidence>
<evidence type="ECO:0000256" key="4">
    <source>
        <dbReference type="PROSITE-ProRule" id="PRU00091"/>
    </source>
</evidence>
<dbReference type="PROSITE" id="PS50178">
    <property type="entry name" value="ZF_FYVE"/>
    <property type="match status" value="1"/>
</dbReference>
<dbReference type="InterPro" id="IPR052727">
    <property type="entry name" value="Rab4/Rab5_effector"/>
</dbReference>
<dbReference type="SUPFAM" id="SSF140125">
    <property type="entry name" value="Rabenosyn-5 Rab-binding domain-like"/>
    <property type="match status" value="1"/>
</dbReference>
<dbReference type="Gene3D" id="4.10.860.20">
    <property type="entry name" value="Rabenosyn, Rab binding domain"/>
    <property type="match status" value="1"/>
</dbReference>
<evidence type="ECO:0000256" key="1">
    <source>
        <dbReference type="ARBA" id="ARBA00022723"/>
    </source>
</evidence>
<comment type="caution">
    <text evidence="8">The sequence shown here is derived from an EMBL/GenBank/DDBJ whole genome shotgun (WGS) entry which is preliminary data.</text>
</comment>
<feature type="compositionally biased region" description="Polar residues" evidence="6">
    <location>
        <begin position="347"/>
        <end position="360"/>
    </location>
</feature>
<dbReference type="PANTHER" id="PTHR13510:SF44">
    <property type="entry name" value="RABENOSYN-5"/>
    <property type="match status" value="1"/>
</dbReference>
<name>A0A9W8A596_9FUNG</name>
<evidence type="ECO:0000256" key="6">
    <source>
        <dbReference type="SAM" id="MobiDB-lite"/>
    </source>
</evidence>
<evidence type="ECO:0000256" key="2">
    <source>
        <dbReference type="ARBA" id="ARBA00022771"/>
    </source>
</evidence>
<keyword evidence="5" id="KW-0175">Coiled coil</keyword>